<organism evidence="1 2">
    <name type="scientific">Saccharolobus shibatae (strain ATCC 51178 / DSM 5389 / JCM 8931 / NBRC 15437 / B12)</name>
    <name type="common">Sulfolobus shibatae</name>
    <dbReference type="NCBI Taxonomy" id="523848"/>
    <lineage>
        <taxon>Archaea</taxon>
        <taxon>Thermoproteota</taxon>
        <taxon>Thermoprotei</taxon>
        <taxon>Sulfolobales</taxon>
        <taxon>Sulfolobaceae</taxon>
        <taxon>Saccharolobus</taxon>
    </lineage>
</organism>
<accession>A0A8F5GTK1</accession>
<protein>
    <submittedName>
        <fullName evidence="1">Uncharacterized protein</fullName>
    </submittedName>
</protein>
<reference evidence="1" key="1">
    <citation type="journal article" date="2021" name="Environ. Microbiol.">
        <title>New insights into the diversity and evolution of the archaeal mobilome from three complete genomes of Saccharolobus shibatae.</title>
        <authorList>
            <person name="Medvedeva S."/>
            <person name="Brandt D."/>
            <person name="Cvirkaite-Krupovic V."/>
            <person name="Liu Y."/>
            <person name="Severinov K."/>
            <person name="Ishino S."/>
            <person name="Ishino Y."/>
            <person name="Prangishvili D."/>
            <person name="Kalinowski J."/>
            <person name="Krupovic M."/>
        </authorList>
    </citation>
    <scope>NUCLEOTIDE SEQUENCE</scope>
    <source>
        <strain evidence="1">B12</strain>
    </source>
</reference>
<dbReference type="AlphaFoldDB" id="A0A8F5GTK1"/>
<dbReference type="EMBL" id="CP077717">
    <property type="protein sequence ID" value="QXJ28980.1"/>
    <property type="molecule type" value="Genomic_DNA"/>
</dbReference>
<evidence type="ECO:0000313" key="1">
    <source>
        <dbReference type="EMBL" id="QXJ28980.1"/>
    </source>
</evidence>
<dbReference type="Proteomes" id="UP000694018">
    <property type="component" value="Chromosome"/>
</dbReference>
<gene>
    <name evidence="1" type="ORF">J5U23_01849</name>
</gene>
<evidence type="ECO:0000313" key="2">
    <source>
        <dbReference type="Proteomes" id="UP000694018"/>
    </source>
</evidence>
<proteinExistence type="predicted"/>
<dbReference type="KEGG" id="sshi:J5U23_01849"/>
<name>A0A8F5GTK1_SACSH</name>
<sequence length="37" mass="4494">MLESLIMPIGYKSFFDEADSQYLMSRFNILCRERILY</sequence>